<keyword evidence="2" id="KW-1185">Reference proteome</keyword>
<dbReference type="EMBL" id="CP116341">
    <property type="protein sequence ID" value="WOV83370.1"/>
    <property type="molecule type" value="Genomic_DNA"/>
</dbReference>
<organism evidence="1 2">
    <name type="scientific">Sporosarcina jeotgali</name>
    <dbReference type="NCBI Taxonomy" id="3020056"/>
    <lineage>
        <taxon>Bacteria</taxon>
        <taxon>Bacillati</taxon>
        <taxon>Bacillota</taxon>
        <taxon>Bacilli</taxon>
        <taxon>Bacillales</taxon>
        <taxon>Caryophanaceae</taxon>
        <taxon>Sporosarcina</taxon>
    </lineage>
</organism>
<dbReference type="Pfam" id="PF04978">
    <property type="entry name" value="MST"/>
    <property type="match status" value="1"/>
</dbReference>
<name>A0ABZ0KT56_9BACL</name>
<dbReference type="RefSeq" id="WP_323691061.1">
    <property type="nucleotide sequence ID" value="NZ_CP116341.1"/>
</dbReference>
<evidence type="ECO:0000313" key="1">
    <source>
        <dbReference type="EMBL" id="WOV83370.1"/>
    </source>
</evidence>
<sequence>MNEEFGKLLSMMEYTRMTTVAEVKNLTAEQLDFLVNEDANSIGMLLEHMNSVEKAYQIDTFEKREYTEEDIQMLNPGLDLGEAARQQIKGNPIEFYLEQLEQTREKTFETFRKLPDTWLFEQAPFWDGEPANNYFKWFHVMEDELNHRGQIRLIKKIMRMTSSVI</sequence>
<proteinExistence type="predicted"/>
<dbReference type="InterPro" id="IPR007061">
    <property type="entry name" value="MST-like"/>
</dbReference>
<dbReference type="Proteomes" id="UP001303532">
    <property type="component" value="Chromosome"/>
</dbReference>
<accession>A0ABZ0KT56</accession>
<reference evidence="1 2" key="1">
    <citation type="submission" date="2023-01" db="EMBL/GenBank/DDBJ databases">
        <title>Sporosarcina sp. nov., isolated from Korean tranditional fermented seafood 'Jeotgal'.</title>
        <authorList>
            <person name="Yang A.-I."/>
        </authorList>
    </citation>
    <scope>NUCLEOTIDE SEQUENCE [LARGE SCALE GENOMIC DNA]</scope>
    <source>
        <strain evidence="1 2">B2O-1</strain>
    </source>
</reference>
<dbReference type="Gene3D" id="1.20.120.450">
    <property type="entry name" value="dinb family like domain"/>
    <property type="match status" value="1"/>
</dbReference>
<gene>
    <name evidence="1" type="ORF">PGH26_10590</name>
</gene>
<evidence type="ECO:0000313" key="2">
    <source>
        <dbReference type="Proteomes" id="UP001303532"/>
    </source>
</evidence>
<protein>
    <submittedName>
        <fullName evidence="1">DinB family protein</fullName>
    </submittedName>
</protein>
<dbReference type="InterPro" id="IPR034660">
    <property type="entry name" value="DinB/YfiT-like"/>
</dbReference>
<dbReference type="SUPFAM" id="SSF109854">
    <property type="entry name" value="DinB/YfiT-like putative metalloenzymes"/>
    <property type="match status" value="1"/>
</dbReference>